<evidence type="ECO:0000313" key="4">
    <source>
        <dbReference type="EMBL" id="GFS14530.1"/>
    </source>
</evidence>
<evidence type="ECO:0000259" key="3">
    <source>
        <dbReference type="Pfam" id="PF22622"/>
    </source>
</evidence>
<dbReference type="PANTHER" id="PTHR13078">
    <property type="entry name" value="PEROXISOMAL MULTIFUNCTIONAL ENZYME TYPE 2-RELATED"/>
    <property type="match status" value="1"/>
</dbReference>
<gene>
    <name evidence="4" type="ORF">ElyMa_004909600</name>
</gene>
<protein>
    <submittedName>
        <fullName evidence="4">Peroxisomal multifunctional enzyme type 2</fullName>
    </submittedName>
</protein>
<dbReference type="EMBL" id="BMAT01009836">
    <property type="protein sequence ID" value="GFS14530.1"/>
    <property type="molecule type" value="Genomic_DNA"/>
</dbReference>
<dbReference type="Pfam" id="PF01575">
    <property type="entry name" value="MaoC_dehydratas"/>
    <property type="match status" value="1"/>
</dbReference>
<dbReference type="InterPro" id="IPR003033">
    <property type="entry name" value="SCP2_sterol-bd_dom"/>
</dbReference>
<dbReference type="GO" id="GO:0006635">
    <property type="term" value="P:fatty acid beta-oxidation"/>
    <property type="evidence" value="ECO:0007669"/>
    <property type="project" value="TreeGrafter"/>
</dbReference>
<reference evidence="4 5" key="1">
    <citation type="journal article" date="2021" name="Elife">
        <title>Chloroplast acquisition without the gene transfer in kleptoplastic sea slugs, Plakobranchus ocellatus.</title>
        <authorList>
            <person name="Maeda T."/>
            <person name="Takahashi S."/>
            <person name="Yoshida T."/>
            <person name="Shimamura S."/>
            <person name="Takaki Y."/>
            <person name="Nagai Y."/>
            <person name="Toyoda A."/>
            <person name="Suzuki Y."/>
            <person name="Arimoto A."/>
            <person name="Ishii H."/>
            <person name="Satoh N."/>
            <person name="Nishiyama T."/>
            <person name="Hasebe M."/>
            <person name="Maruyama T."/>
            <person name="Minagawa J."/>
            <person name="Obokata J."/>
            <person name="Shigenobu S."/>
        </authorList>
    </citation>
    <scope>NUCLEOTIDE SEQUENCE [LARGE SCALE GENOMIC DNA]</scope>
</reference>
<dbReference type="Pfam" id="PF22622">
    <property type="entry name" value="MFE-2_hydrat-2_N"/>
    <property type="match status" value="1"/>
</dbReference>
<feature type="domain" description="SCP2" evidence="2">
    <location>
        <begin position="265"/>
        <end position="363"/>
    </location>
</feature>
<dbReference type="Gene3D" id="3.10.129.10">
    <property type="entry name" value="Hotdog Thioesterase"/>
    <property type="match status" value="2"/>
</dbReference>
<dbReference type="GO" id="GO:0044594">
    <property type="term" value="F:17-beta-hydroxysteroid dehydrogenase (NAD+) activity"/>
    <property type="evidence" value="ECO:0007669"/>
    <property type="project" value="TreeGrafter"/>
</dbReference>
<dbReference type="GO" id="GO:0005777">
    <property type="term" value="C:peroxisome"/>
    <property type="evidence" value="ECO:0007669"/>
    <property type="project" value="TreeGrafter"/>
</dbReference>
<dbReference type="InterPro" id="IPR029069">
    <property type="entry name" value="HotDog_dom_sf"/>
</dbReference>
<dbReference type="Gene3D" id="3.30.1050.10">
    <property type="entry name" value="SCP2 sterol-binding domain"/>
    <property type="match status" value="1"/>
</dbReference>
<dbReference type="InterPro" id="IPR054357">
    <property type="entry name" value="MFE-2_N"/>
</dbReference>
<dbReference type="Proteomes" id="UP000762676">
    <property type="component" value="Unassembled WGS sequence"/>
</dbReference>
<dbReference type="SUPFAM" id="SSF55718">
    <property type="entry name" value="SCP-like"/>
    <property type="match status" value="1"/>
</dbReference>
<name>A0AAV4IX08_9GAST</name>
<evidence type="ECO:0000313" key="5">
    <source>
        <dbReference type="Proteomes" id="UP000762676"/>
    </source>
</evidence>
<dbReference type="SUPFAM" id="SSF54637">
    <property type="entry name" value="Thioesterase/thiol ester dehydrase-isomerase"/>
    <property type="match status" value="2"/>
</dbReference>
<dbReference type="GO" id="GO:0003857">
    <property type="term" value="F:(3S)-3-hydroxyacyl-CoA dehydrogenase (NAD+) activity"/>
    <property type="evidence" value="ECO:0007669"/>
    <property type="project" value="TreeGrafter"/>
</dbReference>
<feature type="domain" description="MaoC-like" evidence="1">
    <location>
        <begin position="190"/>
        <end position="234"/>
    </location>
</feature>
<dbReference type="PANTHER" id="PTHR13078:SF56">
    <property type="entry name" value="PEROXISOMAL MULTIFUNCTIONAL ENZYME TYPE 2"/>
    <property type="match status" value="1"/>
</dbReference>
<evidence type="ECO:0000259" key="1">
    <source>
        <dbReference type="Pfam" id="PF01575"/>
    </source>
</evidence>
<evidence type="ECO:0000259" key="2">
    <source>
        <dbReference type="Pfam" id="PF02036"/>
    </source>
</evidence>
<dbReference type="InterPro" id="IPR036527">
    <property type="entry name" value="SCP2_sterol-bd_dom_sf"/>
</dbReference>
<sequence>MSSLPGYPDGVYLQPTQKETLYSMFLETLAKAYQAAPMEFIYTERDAILYALGDFLKFLFEQSKDFCVLPTFAVIPCVDMFQENAQKIPGFKFDPAKILHGEHYLQLYKPLPHSGKLTSYFKVADVLDKGSGLVKVYNVETFNDIGEKVAFNQMLEFTVGAGNFGGRKASDIIVPVAKPPIRKPDAVMEEKTTKDQVRFVKPVLPGQTLKTEMWREEARIFFTTKVVETDEPVIGGAYIDLHESCDANIKPTSVSSLKSTNIFKQLVSSKANTMTSSVSSGNTVLQWNITHQGASAFSFAQTLNTNEIYVGASNATTPDCTISLSDEVFVDLMGGRLDVKQALANGSLRINAKTTLAQKLNNIDGEKISK</sequence>
<dbReference type="Pfam" id="PF02036">
    <property type="entry name" value="SCP2"/>
    <property type="match status" value="1"/>
</dbReference>
<comment type="caution">
    <text evidence="4">The sequence shown here is derived from an EMBL/GenBank/DDBJ whole genome shotgun (WGS) entry which is preliminary data.</text>
</comment>
<proteinExistence type="predicted"/>
<accession>A0AAV4IX08</accession>
<dbReference type="GO" id="GO:0018812">
    <property type="term" value="F:3-hydroxyacyl-CoA dehydratase activity"/>
    <property type="evidence" value="ECO:0007669"/>
    <property type="project" value="UniProtKB-ARBA"/>
</dbReference>
<keyword evidence="5" id="KW-1185">Reference proteome</keyword>
<dbReference type="InterPro" id="IPR002539">
    <property type="entry name" value="MaoC-like_dom"/>
</dbReference>
<feature type="domain" description="Peroxisomal multifunctional enzyme type 2-like N-terminal" evidence="3">
    <location>
        <begin position="40"/>
        <end position="160"/>
    </location>
</feature>
<organism evidence="4 5">
    <name type="scientific">Elysia marginata</name>
    <dbReference type="NCBI Taxonomy" id="1093978"/>
    <lineage>
        <taxon>Eukaryota</taxon>
        <taxon>Metazoa</taxon>
        <taxon>Spiralia</taxon>
        <taxon>Lophotrochozoa</taxon>
        <taxon>Mollusca</taxon>
        <taxon>Gastropoda</taxon>
        <taxon>Heterobranchia</taxon>
        <taxon>Euthyneura</taxon>
        <taxon>Panpulmonata</taxon>
        <taxon>Sacoglossa</taxon>
        <taxon>Placobranchoidea</taxon>
        <taxon>Plakobranchidae</taxon>
        <taxon>Elysia</taxon>
    </lineage>
</organism>
<dbReference type="AlphaFoldDB" id="A0AAV4IX08"/>